<dbReference type="SUPFAM" id="SSF52922">
    <property type="entry name" value="TK C-terminal domain-like"/>
    <property type="match status" value="1"/>
</dbReference>
<dbReference type="GO" id="GO:0016491">
    <property type="term" value="F:oxidoreductase activity"/>
    <property type="evidence" value="ECO:0007669"/>
    <property type="project" value="UniProtKB-KW"/>
</dbReference>
<keyword evidence="1" id="KW-0560">Oxidoreductase</keyword>
<dbReference type="SUPFAM" id="SSF52518">
    <property type="entry name" value="Thiamin diphosphate-binding fold (THDP-binding)"/>
    <property type="match status" value="1"/>
</dbReference>
<dbReference type="InterPro" id="IPR052368">
    <property type="entry name" value="2-oxoacid_oxidoreductase"/>
</dbReference>
<comment type="caution">
    <text evidence="3">The sequence shown here is derived from an EMBL/GenBank/DDBJ whole genome shotgun (WGS) entry which is preliminary data.</text>
</comment>
<feature type="domain" description="Pyruvate flavodoxin/ferredoxin oxidoreductase pyrimidine binding" evidence="2">
    <location>
        <begin position="4"/>
        <end position="140"/>
    </location>
</feature>
<dbReference type="CDD" id="cd07034">
    <property type="entry name" value="TPP_PYR_PFOR_IOR-alpha_like"/>
    <property type="match status" value="1"/>
</dbReference>
<dbReference type="PANTHER" id="PTHR43088:SF1">
    <property type="entry name" value="SUBUNIT OF PYRUVATE:FLAVODOXIN OXIDOREDUCTASE"/>
    <property type="match status" value="1"/>
</dbReference>
<dbReference type="InterPro" id="IPR029061">
    <property type="entry name" value="THDP-binding"/>
</dbReference>
<dbReference type="Gene3D" id="3.40.50.920">
    <property type="match status" value="1"/>
</dbReference>
<evidence type="ECO:0000256" key="1">
    <source>
        <dbReference type="ARBA" id="ARBA00023002"/>
    </source>
</evidence>
<evidence type="ECO:0000259" key="2">
    <source>
        <dbReference type="Pfam" id="PF01855"/>
    </source>
</evidence>
<organism evidence="3">
    <name type="scientific">human gut metagenome</name>
    <dbReference type="NCBI Taxonomy" id="408170"/>
    <lineage>
        <taxon>unclassified sequences</taxon>
        <taxon>metagenomes</taxon>
        <taxon>organismal metagenomes</taxon>
    </lineage>
</organism>
<gene>
    <name evidence="3" type="ORF">LEA_12548</name>
</gene>
<dbReference type="InterPro" id="IPR009014">
    <property type="entry name" value="Transketo_C/PFOR_II"/>
</dbReference>
<dbReference type="Pfam" id="PF01855">
    <property type="entry name" value="POR_N"/>
    <property type="match status" value="1"/>
</dbReference>
<proteinExistence type="predicted"/>
<sequence length="228" mass="24685">MGGTFVQTESELAGINMLLGAAAAGARALTSSAGPGFSLNQEGISYLVAADLPAVIINVMRIGTGLGDIAQGQGDYWQMTRGGGHGDYRTIVLAPASVQENCDMMTTAFDLAEKYRHPVLVASDAAIGQMVEGVELKDFVEHDIDQYDWAIRGCKAGQAPRKVQNVYYTNPQYPEFLRSKYQAIEDNEQRWESYQAEDADVVLVAYGISSRISKEAVNMARAEGFNSA</sequence>
<dbReference type="Gene3D" id="3.40.50.970">
    <property type="match status" value="1"/>
</dbReference>
<dbReference type="AlphaFoldDB" id="K1T4A6"/>
<name>K1T4A6_9ZZZZ</name>
<dbReference type="InterPro" id="IPR002880">
    <property type="entry name" value="Pyrv_Fd/Flavodoxin_OxRdtase_N"/>
</dbReference>
<evidence type="ECO:0000313" key="3">
    <source>
        <dbReference type="EMBL" id="EKC61045.1"/>
    </source>
</evidence>
<dbReference type="EMBL" id="AJWY01008496">
    <property type="protein sequence ID" value="EKC61045.1"/>
    <property type="molecule type" value="Genomic_DNA"/>
</dbReference>
<accession>K1T4A6</accession>
<reference evidence="3" key="1">
    <citation type="journal article" date="2013" name="Environ. Microbiol.">
        <title>Microbiota from the distal guts of lean and obese adolescents exhibit partial functional redundancy besides clear differences in community structure.</title>
        <authorList>
            <person name="Ferrer M."/>
            <person name="Ruiz A."/>
            <person name="Lanza F."/>
            <person name="Haange S.B."/>
            <person name="Oberbach A."/>
            <person name="Till H."/>
            <person name="Bargiela R."/>
            <person name="Campoy C."/>
            <person name="Segura M.T."/>
            <person name="Richter M."/>
            <person name="von Bergen M."/>
            <person name="Seifert J."/>
            <person name="Suarez A."/>
        </authorList>
    </citation>
    <scope>NUCLEOTIDE SEQUENCE</scope>
</reference>
<protein>
    <submittedName>
        <fullName evidence="3">2-ketoisovalerate ferredoxin reductase</fullName>
    </submittedName>
</protein>
<dbReference type="PANTHER" id="PTHR43088">
    <property type="entry name" value="SUBUNIT OF PYRUVATE:FLAVODOXIN OXIDOREDUCTASE-RELATED"/>
    <property type="match status" value="1"/>
</dbReference>